<dbReference type="InterPro" id="IPR029063">
    <property type="entry name" value="SAM-dependent_MTases_sf"/>
</dbReference>
<dbReference type="Gene3D" id="3.40.50.150">
    <property type="entry name" value="Vaccinia Virus protein VP39"/>
    <property type="match status" value="1"/>
</dbReference>
<dbReference type="PANTHER" id="PTHR22807:SF53">
    <property type="entry name" value="RIBOSOMAL RNA SMALL SUBUNIT METHYLTRANSFERASE B-RELATED"/>
    <property type="match status" value="1"/>
</dbReference>
<keyword evidence="8" id="KW-1185">Reference proteome</keyword>
<dbReference type="InterPro" id="IPR001678">
    <property type="entry name" value="MeTrfase_RsmB-F_NOP2_dom"/>
</dbReference>
<keyword evidence="1 5" id="KW-0489">Methyltransferase</keyword>
<gene>
    <name evidence="7" type="ORF">OEZ71_11465</name>
</gene>
<feature type="active site" description="Nucleophile" evidence="5">
    <location>
        <position position="348"/>
    </location>
</feature>
<dbReference type="Pfam" id="PF22458">
    <property type="entry name" value="RsmF-B_ferredox"/>
    <property type="match status" value="1"/>
</dbReference>
<dbReference type="SUPFAM" id="SSF53335">
    <property type="entry name" value="S-adenosyl-L-methionine-dependent methyltransferases"/>
    <property type="match status" value="1"/>
</dbReference>
<dbReference type="CDD" id="cd02440">
    <property type="entry name" value="AdoMet_MTases"/>
    <property type="match status" value="1"/>
</dbReference>
<reference evidence="7 8" key="1">
    <citation type="submission" date="2022-10" db="EMBL/GenBank/DDBJ databases">
        <title>Defluviimonas sp. nov., isolated from ocean surface sediments.</title>
        <authorList>
            <person name="He W."/>
            <person name="Wang L."/>
            <person name="Zhang D.-F."/>
        </authorList>
    </citation>
    <scope>NUCLEOTIDE SEQUENCE [LARGE SCALE GENOMIC DNA]</scope>
    <source>
        <strain evidence="7 8">WL0050</strain>
    </source>
</reference>
<dbReference type="InterPro" id="IPR049560">
    <property type="entry name" value="MeTrfase_RsmB-F_NOP2_cat"/>
</dbReference>
<evidence type="ECO:0000313" key="7">
    <source>
        <dbReference type="EMBL" id="MCV2872912.1"/>
    </source>
</evidence>
<evidence type="ECO:0000256" key="2">
    <source>
        <dbReference type="ARBA" id="ARBA00022679"/>
    </source>
</evidence>
<organism evidence="7 8">
    <name type="scientific">Albidovulum litorale</name>
    <dbReference type="NCBI Taxonomy" id="2984134"/>
    <lineage>
        <taxon>Bacteria</taxon>
        <taxon>Pseudomonadati</taxon>
        <taxon>Pseudomonadota</taxon>
        <taxon>Alphaproteobacteria</taxon>
        <taxon>Rhodobacterales</taxon>
        <taxon>Paracoccaceae</taxon>
        <taxon>Albidovulum</taxon>
    </lineage>
</organism>
<accession>A0ABT2ZP46</accession>
<feature type="binding site" evidence="5">
    <location>
        <position position="295"/>
    </location>
    <ligand>
        <name>S-adenosyl-L-methionine</name>
        <dbReference type="ChEBI" id="CHEBI:59789"/>
    </ligand>
</feature>
<dbReference type="Gene3D" id="3.30.70.1170">
    <property type="entry name" value="Sun protein, domain 3"/>
    <property type="match status" value="1"/>
</dbReference>
<keyword evidence="3 5" id="KW-0949">S-adenosyl-L-methionine</keyword>
<evidence type="ECO:0000313" key="8">
    <source>
        <dbReference type="Proteomes" id="UP001652564"/>
    </source>
</evidence>
<dbReference type="PROSITE" id="PS51686">
    <property type="entry name" value="SAM_MT_RSMB_NOP"/>
    <property type="match status" value="1"/>
</dbReference>
<evidence type="ECO:0000256" key="1">
    <source>
        <dbReference type="ARBA" id="ARBA00022603"/>
    </source>
</evidence>
<evidence type="ECO:0000256" key="3">
    <source>
        <dbReference type="ARBA" id="ARBA00022691"/>
    </source>
</evidence>
<dbReference type="GO" id="GO:0032259">
    <property type="term" value="P:methylation"/>
    <property type="evidence" value="ECO:0007669"/>
    <property type="project" value="UniProtKB-KW"/>
</dbReference>
<sequence length="394" mass="41880">MTPAARLGAAIDILDRVLSGAAAEQALTSWARASRFAGSGDRAAIRDHVYDALRCLRSFTAMAGAHTPSGRALILGSLRAAGQEPDEFFTGEAYAPLPLSQTERNALSVAPEAGALPEAVALDCPDWLMVPLKDALGENFTHVLQAFRERAPVFLRVNSARADVPAAIEALADDGVEAQPHPLTQTAIEVIGGARRIRNSAAYLSGLVELQDASPQAAVAALPLRRGMKVLDFCAGGGGKTLAMAALCDADYTAHDVAPQRMRDLPERARRAGVAVSIRNGKALIGQRFDLVLLDVPCSGSGTWRRAPDAKWTLTPDRLSDLVKVQAEILDGAVDIVAPSGAIAYMTCSLLDAENREQIDAFIARNPGWHCCAERMFTPIDGGDGFYSALLTRE</sequence>
<dbReference type="RefSeq" id="WP_263740135.1">
    <property type="nucleotide sequence ID" value="NZ_JAOWKZ010000003.1"/>
</dbReference>
<dbReference type="PRINTS" id="PR02008">
    <property type="entry name" value="RCMTFAMILY"/>
</dbReference>
<dbReference type="EMBL" id="JAOWKZ010000003">
    <property type="protein sequence ID" value="MCV2872912.1"/>
    <property type="molecule type" value="Genomic_DNA"/>
</dbReference>
<evidence type="ECO:0000256" key="4">
    <source>
        <dbReference type="ARBA" id="ARBA00022884"/>
    </source>
</evidence>
<dbReference type="InterPro" id="IPR023267">
    <property type="entry name" value="RCMT"/>
</dbReference>
<dbReference type="GO" id="GO:0008168">
    <property type="term" value="F:methyltransferase activity"/>
    <property type="evidence" value="ECO:0007669"/>
    <property type="project" value="UniProtKB-KW"/>
</dbReference>
<name>A0ABT2ZP46_9RHOB</name>
<comment type="similarity">
    <text evidence="5">Belongs to the class I-like SAM-binding methyltransferase superfamily. RsmB/NOP family.</text>
</comment>
<dbReference type="PANTHER" id="PTHR22807">
    <property type="entry name" value="NOP2 YEAST -RELATED NOL1/NOP2/FMU SUN DOMAIN-CONTAINING"/>
    <property type="match status" value="1"/>
</dbReference>
<proteinExistence type="inferred from homology"/>
<comment type="caution">
    <text evidence="7">The sequence shown here is derived from an EMBL/GenBank/DDBJ whole genome shotgun (WGS) entry which is preliminary data.</text>
</comment>
<evidence type="ECO:0000259" key="6">
    <source>
        <dbReference type="PROSITE" id="PS51686"/>
    </source>
</evidence>
<dbReference type="Pfam" id="PF01189">
    <property type="entry name" value="Methyltr_RsmB-F"/>
    <property type="match status" value="1"/>
</dbReference>
<comment type="caution">
    <text evidence="5">Lacks conserved residue(s) required for the propagation of feature annotation.</text>
</comment>
<feature type="domain" description="SAM-dependent MTase RsmB/NOP-type" evidence="6">
    <location>
        <begin position="143"/>
        <end position="394"/>
    </location>
</feature>
<dbReference type="InterPro" id="IPR054728">
    <property type="entry name" value="RsmB-like_ferredoxin"/>
</dbReference>
<keyword evidence="2 5" id="KW-0808">Transferase</keyword>
<evidence type="ECO:0000256" key="5">
    <source>
        <dbReference type="PROSITE-ProRule" id="PRU01023"/>
    </source>
</evidence>
<feature type="binding site" evidence="5">
    <location>
        <position position="256"/>
    </location>
    <ligand>
        <name>S-adenosyl-L-methionine</name>
        <dbReference type="ChEBI" id="CHEBI:59789"/>
    </ligand>
</feature>
<protein>
    <submittedName>
        <fullName evidence="7">RsmB/NOP family class I SAM-dependent RNA methyltransferase</fullName>
    </submittedName>
</protein>
<dbReference type="Proteomes" id="UP001652564">
    <property type="component" value="Unassembled WGS sequence"/>
</dbReference>
<keyword evidence="4 5" id="KW-0694">RNA-binding</keyword>